<dbReference type="Proteomes" id="UP000660262">
    <property type="component" value="Unassembled WGS sequence"/>
</dbReference>
<name>A0A830HSK9_9CHLO</name>
<accession>A0A830HSK9</accession>
<dbReference type="AlphaFoldDB" id="A0A830HSK9"/>
<proteinExistence type="predicted"/>
<sequence>MVPMTGFAASPFALSASYASLLGVNAAYGTGLNGRLPTNALISSEYETSVTPVGATFAIWGPIFVSQGVGTALMASGALPMAPVAPMWMATWACEVVWQLVFASVPLPAKSADDQRKLVSLVPAAGMLVAAHTNMVAAAWRLTEHSASSSILRACFVDFPTGLNAGWLAAATGIGITLVAQHIPAAKQTLAGPNAGAVLVGLLTAYGTATTLALSSAVPGAALGYAAATGIACMGIEARETHAERVRRTAGTCKWIALASGVVGIGLRIAARR</sequence>
<dbReference type="OrthoDB" id="436879at2759"/>
<organism evidence="2 3">
    <name type="scientific">Pycnococcus provasolii</name>
    <dbReference type="NCBI Taxonomy" id="41880"/>
    <lineage>
        <taxon>Eukaryota</taxon>
        <taxon>Viridiplantae</taxon>
        <taxon>Chlorophyta</taxon>
        <taxon>Pseudoscourfieldiophyceae</taxon>
        <taxon>Pseudoscourfieldiales</taxon>
        <taxon>Pycnococcaceae</taxon>
        <taxon>Pycnococcus</taxon>
    </lineage>
</organism>
<dbReference type="PANTHER" id="PTHR33802">
    <property type="entry name" value="SI:CH211-161H7.5-RELATED"/>
    <property type="match status" value="1"/>
</dbReference>
<feature type="transmembrane region" description="Helical" evidence="1">
    <location>
        <begin position="162"/>
        <end position="183"/>
    </location>
</feature>
<keyword evidence="1" id="KW-0472">Membrane</keyword>
<feature type="transmembrane region" description="Helical" evidence="1">
    <location>
        <begin position="89"/>
        <end position="109"/>
    </location>
</feature>
<evidence type="ECO:0000313" key="3">
    <source>
        <dbReference type="Proteomes" id="UP000660262"/>
    </source>
</evidence>
<gene>
    <name evidence="2" type="ORF">PPROV_000666900</name>
</gene>
<evidence type="ECO:0000256" key="1">
    <source>
        <dbReference type="SAM" id="Phobius"/>
    </source>
</evidence>
<keyword evidence="3" id="KW-1185">Reference proteome</keyword>
<keyword evidence="1" id="KW-0812">Transmembrane</keyword>
<feature type="transmembrane region" description="Helical" evidence="1">
    <location>
        <begin position="220"/>
        <end position="238"/>
    </location>
</feature>
<comment type="caution">
    <text evidence="2">The sequence shown here is derived from an EMBL/GenBank/DDBJ whole genome shotgun (WGS) entry which is preliminary data.</text>
</comment>
<reference evidence="2" key="1">
    <citation type="submission" date="2020-10" db="EMBL/GenBank/DDBJ databases">
        <title>Unveiling of a novel bifunctional photoreceptor, Dualchrome1, isolated from a cosmopolitan green alga.</title>
        <authorList>
            <person name="Suzuki S."/>
            <person name="Kawachi M."/>
        </authorList>
    </citation>
    <scope>NUCLEOTIDE SEQUENCE</scope>
    <source>
        <strain evidence="2">NIES 2893</strain>
    </source>
</reference>
<evidence type="ECO:0000313" key="2">
    <source>
        <dbReference type="EMBL" id="GHP07927.1"/>
    </source>
</evidence>
<feature type="transmembrane region" description="Helical" evidence="1">
    <location>
        <begin position="121"/>
        <end position="142"/>
    </location>
</feature>
<dbReference type="PANTHER" id="PTHR33802:SF1">
    <property type="entry name" value="XK-RELATED PROTEIN"/>
    <property type="match status" value="1"/>
</dbReference>
<keyword evidence="1" id="KW-1133">Transmembrane helix</keyword>
<protein>
    <submittedName>
        <fullName evidence="2">Uncharacterized protein</fullName>
    </submittedName>
</protein>
<dbReference type="EMBL" id="BNJQ01000018">
    <property type="protein sequence ID" value="GHP07927.1"/>
    <property type="molecule type" value="Genomic_DNA"/>
</dbReference>
<feature type="transmembrane region" description="Helical" evidence="1">
    <location>
        <begin position="195"/>
        <end position="214"/>
    </location>
</feature>